<keyword evidence="3" id="KW-1185">Reference proteome</keyword>
<dbReference type="GO" id="GO:0005524">
    <property type="term" value="F:ATP binding"/>
    <property type="evidence" value="ECO:0007669"/>
    <property type="project" value="UniProtKB-KW"/>
</dbReference>
<dbReference type="RefSeq" id="WP_066700380.1">
    <property type="nucleotide sequence ID" value="NZ_AP018664.1"/>
</dbReference>
<proteinExistence type="predicted"/>
<dbReference type="InterPro" id="IPR027372">
    <property type="entry name" value="Phytase-like_dom"/>
</dbReference>
<dbReference type="InterPro" id="IPR014567">
    <property type="entry name" value="UCP031900"/>
</dbReference>
<name>A0A494WCR5_9SPHN</name>
<evidence type="ECO:0000259" key="1">
    <source>
        <dbReference type="Pfam" id="PF13449"/>
    </source>
</evidence>
<keyword evidence="2" id="KW-0067">ATP-binding</keyword>
<dbReference type="KEGG" id="sami:SAMIE_1021210"/>
<dbReference type="Pfam" id="PF13449">
    <property type="entry name" value="Phytase-like"/>
    <property type="match status" value="1"/>
</dbReference>
<dbReference type="AlphaFoldDB" id="A0A494WCR5"/>
<protein>
    <submittedName>
        <fullName evidence="2">Cobalamin ABC transporter ATP-binding protein</fullName>
    </submittedName>
</protein>
<dbReference type="EMBL" id="AP018664">
    <property type="protein sequence ID" value="BBD98620.1"/>
    <property type="molecule type" value="Genomic_DNA"/>
</dbReference>
<keyword evidence="2" id="KW-0547">Nucleotide-binding</keyword>
<evidence type="ECO:0000313" key="2">
    <source>
        <dbReference type="EMBL" id="BBD98620.1"/>
    </source>
</evidence>
<dbReference type="Proteomes" id="UP000279959">
    <property type="component" value="Chromosome"/>
</dbReference>
<sequence>MLRILIVLALAILLLPPAPPSKPAAIRPADLLVRAQPLALSSADPALRRAGALTYLGGWSLESDNPGFGGISSMLVGEGGQVLALSDSGILMGFHMGAGEPRRRPFIAPLPIRPQDRDRPWWQWDSESLTHDPATDRYWVGFEMLQAICRYSPGFARVEACRTWPEIVAWPETGSIESLARLPDGRFLAIGEMGMTSDGRHEVLLFSGDPAEKSTPDPVHLRYAPPQGFRPTDAVALDARHLLVLNRRLTMKDLFTATVAIVDLPERLEPGALLRARTLALLAPPLLADNFEGLAVTREGGRPVVWIVSDDNHEFFQRTLLLKFALPGYS</sequence>
<organism evidence="2 3">
    <name type="scientific">Sphingobium amiense</name>
    <dbReference type="NCBI Taxonomy" id="135719"/>
    <lineage>
        <taxon>Bacteria</taxon>
        <taxon>Pseudomonadati</taxon>
        <taxon>Pseudomonadota</taxon>
        <taxon>Alphaproteobacteria</taxon>
        <taxon>Sphingomonadales</taxon>
        <taxon>Sphingomonadaceae</taxon>
        <taxon>Sphingobium</taxon>
    </lineage>
</organism>
<reference evidence="2 3" key="1">
    <citation type="submission" date="2018-05" db="EMBL/GenBank/DDBJ databases">
        <title>Complete Genome Sequence of the Nonylphenol-Degrading Bacterium Sphingobium amiense DSM 16289T.</title>
        <authorList>
            <person name="Ootsuka M."/>
            <person name="Nishizawa T."/>
            <person name="Ohta H."/>
        </authorList>
    </citation>
    <scope>NUCLEOTIDE SEQUENCE [LARGE SCALE GENOMIC DNA]</scope>
    <source>
        <strain evidence="2 3">DSM 16289</strain>
    </source>
</reference>
<feature type="domain" description="Phytase-like" evidence="1">
    <location>
        <begin position="67"/>
        <end position="313"/>
    </location>
</feature>
<accession>A0A494WCR5</accession>
<dbReference type="PIRSF" id="PIRSF031900">
    <property type="entry name" value="UCP031900"/>
    <property type="match status" value="1"/>
</dbReference>
<gene>
    <name evidence="2" type="ORF">SAMIE_1021210</name>
</gene>
<evidence type="ECO:0000313" key="3">
    <source>
        <dbReference type="Proteomes" id="UP000279959"/>
    </source>
</evidence>